<name>A0A9N8H9E8_9STRA</name>
<dbReference type="InterPro" id="IPR043502">
    <property type="entry name" value="DNA/RNA_pol_sf"/>
</dbReference>
<feature type="domain" description="5'-3' exonuclease" evidence="6">
    <location>
        <begin position="378"/>
        <end position="640"/>
    </location>
</feature>
<dbReference type="InterPro" id="IPR002421">
    <property type="entry name" value="5-3_exonuclease"/>
</dbReference>
<dbReference type="Pfam" id="PF02739">
    <property type="entry name" value="5_3_exonuc_N"/>
    <property type="match status" value="1"/>
</dbReference>
<dbReference type="InterPro" id="IPR029060">
    <property type="entry name" value="PIN-like_dom_sf"/>
</dbReference>
<dbReference type="GO" id="GO:0008409">
    <property type="term" value="F:5'-3' exonuclease activity"/>
    <property type="evidence" value="ECO:0007669"/>
    <property type="project" value="InterPro"/>
</dbReference>
<dbReference type="PANTHER" id="PTHR42646">
    <property type="entry name" value="FLAP ENDONUCLEASE XNI"/>
    <property type="match status" value="1"/>
</dbReference>
<dbReference type="PANTHER" id="PTHR42646:SF2">
    <property type="entry name" value="5'-3' EXONUCLEASE FAMILY PROTEIN"/>
    <property type="match status" value="1"/>
</dbReference>
<dbReference type="SUPFAM" id="SSF88723">
    <property type="entry name" value="PIN domain-like"/>
    <property type="match status" value="1"/>
</dbReference>
<dbReference type="GO" id="GO:0033567">
    <property type="term" value="P:DNA replication, Okazaki fragment processing"/>
    <property type="evidence" value="ECO:0007669"/>
    <property type="project" value="InterPro"/>
</dbReference>
<dbReference type="InterPro" id="IPR038969">
    <property type="entry name" value="FEN"/>
</dbReference>
<dbReference type="Gene3D" id="3.40.50.1010">
    <property type="entry name" value="5'-nuclease"/>
    <property type="match status" value="1"/>
</dbReference>
<evidence type="ECO:0000313" key="8">
    <source>
        <dbReference type="Proteomes" id="UP001153069"/>
    </source>
</evidence>
<evidence type="ECO:0000256" key="1">
    <source>
        <dbReference type="ARBA" id="ARBA00022722"/>
    </source>
</evidence>
<dbReference type="Gene3D" id="1.20.1060.10">
    <property type="entry name" value="Taq DNA Polymerase, Chain T, domain 4"/>
    <property type="match status" value="1"/>
</dbReference>
<dbReference type="SUPFAM" id="SSF47807">
    <property type="entry name" value="5' to 3' exonuclease, C-terminal subdomain"/>
    <property type="match status" value="1"/>
</dbReference>
<keyword evidence="1" id="KW-0540">Nuclease</keyword>
<keyword evidence="8" id="KW-1185">Reference proteome</keyword>
<dbReference type="FunFam" id="1.10.150.20:FF:000003">
    <property type="entry name" value="DNA polymerase I"/>
    <property type="match status" value="1"/>
</dbReference>
<dbReference type="InterPro" id="IPR020046">
    <property type="entry name" value="5-3_exonucl_a-hlix_arch_N"/>
</dbReference>
<evidence type="ECO:0000256" key="4">
    <source>
        <dbReference type="SAM" id="Coils"/>
    </source>
</evidence>
<protein>
    <submittedName>
        <fullName evidence="7">DNA polymerase I</fullName>
    </submittedName>
</protein>
<dbReference type="InterPro" id="IPR008918">
    <property type="entry name" value="HhH2"/>
</dbReference>
<sequence length="720" mass="79749">MLTSLLAKRASSFSLTARRHLLSLGSVPSSRGSSSVATELQYGFGYRASLVSERTHLGATSNHNNNSPGTFDAFQDDQAFGAYDYVPSQDDYDEWDKIEQQQFKQSDNREFTPFNNNSKDNDMEMEQNIHGAGWEIQGGKQMQSSFVPINNNNGKENKKKATFVPLQQDVDAVNSQTTQSPKPAETTQAPTAEPTASKEAVEKVQVAQDEALPNPLASSPSSSSSSQPEDTQRQQQQQRASRGMSVSTDADRMQGQLEVVLQKIVQETNNPKFNPNSPRQVSEALFGVPGESTNKDVLEALAWSGQKKELANWILQYRQINREITKFKKRQAKKESGTIAKSVYTIVKPTKQQQQQPVKDAVPTNAPATGAALRTAADPLLLVDASAYIFRAYFAFPPLHRADGMPIGALLGFCNMLNKLVLNVMMEGKQPRIVLVFDAPGKTFRHGIYELYKANRPEAPVDLIPQFALIRQAAKAYGIVQIEAPTYEADDVIATLSRMAVEEGIDCNILSGDKDLMQLVTTADDAAAPSVQMIDPMTMNRVTHDDVIEKWGVPADKLGDVLALAGDSADNVPGVPGIGPKTAAELIGSYGSLENLLKNAEDVKQKGRREKLQANADQARLSRVLVELERNVPMEQMTFPEGIDTVSDLRMELMNPEELSEFFGEMGLKELRYRFERRLQEQKGIKLAPQTKTRPSRSRKWAPRPKTEIPKPEDYKDVPF</sequence>
<keyword evidence="2" id="KW-0378">Hydrolase</keyword>
<accession>A0A9N8H9E8</accession>
<organism evidence="7 8">
    <name type="scientific">Seminavis robusta</name>
    <dbReference type="NCBI Taxonomy" id="568900"/>
    <lineage>
        <taxon>Eukaryota</taxon>
        <taxon>Sar</taxon>
        <taxon>Stramenopiles</taxon>
        <taxon>Ochrophyta</taxon>
        <taxon>Bacillariophyta</taxon>
        <taxon>Bacillariophyceae</taxon>
        <taxon>Bacillariophycidae</taxon>
        <taxon>Naviculales</taxon>
        <taxon>Naviculaceae</taxon>
        <taxon>Seminavis</taxon>
    </lineage>
</organism>
<evidence type="ECO:0000259" key="6">
    <source>
        <dbReference type="SMART" id="SM00475"/>
    </source>
</evidence>
<dbReference type="Proteomes" id="UP001153069">
    <property type="component" value="Unassembled WGS sequence"/>
</dbReference>
<dbReference type="CDD" id="cd09898">
    <property type="entry name" value="H3TH_53EXO"/>
    <property type="match status" value="1"/>
</dbReference>
<evidence type="ECO:0000256" key="2">
    <source>
        <dbReference type="ARBA" id="ARBA00022801"/>
    </source>
</evidence>
<dbReference type="Pfam" id="PF01367">
    <property type="entry name" value="5_3_exonuc"/>
    <property type="match status" value="1"/>
</dbReference>
<dbReference type="InterPro" id="IPR020045">
    <property type="entry name" value="DNA_polI_H3TH"/>
</dbReference>
<feature type="compositionally biased region" description="Low complexity" evidence="5">
    <location>
        <begin position="181"/>
        <end position="195"/>
    </location>
</feature>
<dbReference type="OrthoDB" id="275278at2759"/>
<dbReference type="CDD" id="cd09859">
    <property type="entry name" value="PIN_53EXO"/>
    <property type="match status" value="1"/>
</dbReference>
<dbReference type="InterPro" id="IPR036279">
    <property type="entry name" value="5-3_exonuclease_C_sf"/>
</dbReference>
<dbReference type="AlphaFoldDB" id="A0A9N8H9E8"/>
<reference evidence="7" key="1">
    <citation type="submission" date="2020-06" db="EMBL/GenBank/DDBJ databases">
        <authorList>
            <consortium name="Plant Systems Biology data submission"/>
        </authorList>
    </citation>
    <scope>NUCLEOTIDE SEQUENCE</scope>
    <source>
        <strain evidence="7">D6</strain>
    </source>
</reference>
<dbReference type="SUPFAM" id="SSF56672">
    <property type="entry name" value="DNA/RNA polymerases"/>
    <property type="match status" value="1"/>
</dbReference>
<dbReference type="Gene3D" id="1.10.150.20">
    <property type="entry name" value="5' to 3' exonuclease, C-terminal subdomain"/>
    <property type="match status" value="1"/>
</dbReference>
<proteinExistence type="predicted"/>
<feature type="coiled-coil region" evidence="4">
    <location>
        <begin position="590"/>
        <end position="617"/>
    </location>
</feature>
<dbReference type="SMART" id="SM00475">
    <property type="entry name" value="53EXOc"/>
    <property type="match status" value="1"/>
</dbReference>
<keyword evidence="3" id="KW-0238">DNA-binding</keyword>
<evidence type="ECO:0000313" key="7">
    <source>
        <dbReference type="EMBL" id="CAB9506618.1"/>
    </source>
</evidence>
<feature type="region of interest" description="Disordered" evidence="5">
    <location>
        <begin position="173"/>
        <end position="251"/>
    </location>
</feature>
<dbReference type="GO" id="GO:0017108">
    <property type="term" value="F:5'-flap endonuclease activity"/>
    <property type="evidence" value="ECO:0007669"/>
    <property type="project" value="InterPro"/>
</dbReference>
<feature type="compositionally biased region" description="Basic and acidic residues" evidence="5">
    <location>
        <begin position="705"/>
        <end position="720"/>
    </location>
</feature>
<evidence type="ECO:0000256" key="3">
    <source>
        <dbReference type="ARBA" id="ARBA00023125"/>
    </source>
</evidence>
<dbReference type="EMBL" id="CAICTM010000272">
    <property type="protein sequence ID" value="CAB9506618.1"/>
    <property type="molecule type" value="Genomic_DNA"/>
</dbReference>
<feature type="region of interest" description="Disordered" evidence="5">
    <location>
        <begin position="682"/>
        <end position="720"/>
    </location>
</feature>
<dbReference type="SMART" id="SM00279">
    <property type="entry name" value="HhH2"/>
    <property type="match status" value="1"/>
</dbReference>
<comment type="caution">
    <text evidence="7">The sequence shown here is derived from an EMBL/GenBank/DDBJ whole genome shotgun (WGS) entry which is preliminary data.</text>
</comment>
<feature type="compositionally biased region" description="Basic residues" evidence="5">
    <location>
        <begin position="694"/>
        <end position="703"/>
    </location>
</feature>
<gene>
    <name evidence="7" type="ORF">SEMRO_273_G105060.1</name>
</gene>
<keyword evidence="4" id="KW-0175">Coiled coil</keyword>
<evidence type="ECO:0000256" key="5">
    <source>
        <dbReference type="SAM" id="MobiDB-lite"/>
    </source>
</evidence>
<dbReference type="GO" id="GO:0003677">
    <property type="term" value="F:DNA binding"/>
    <property type="evidence" value="ECO:0007669"/>
    <property type="project" value="UniProtKB-KW"/>
</dbReference>